<sequence>MTKKFPIIMAILLLIISCSKSEENTEKSDINIETKIIKETGTYKNNNIFHIDAKIPIVSGIEFGFEDLIQKWKMHNETEKLEKTKPKEYKHEYFYYSGFEIFTNEDLKITSILYSEYTTEGGANGFTTYYPINLKGNEIIKISDIISKDQLDSLIQVLREQAKKEFKEFMTFDMNHDLFENKFEEIFNKHKYYFKNNNVIFFYDPLMISNHANGKVEFTFPVAKNSED</sequence>
<proteinExistence type="predicted"/>
<feature type="chain" id="PRO_5017324585" evidence="1">
    <location>
        <begin position="22"/>
        <end position="228"/>
    </location>
</feature>
<dbReference type="Pfam" id="PF11738">
    <property type="entry name" value="DUF3298"/>
    <property type="match status" value="1"/>
</dbReference>
<feature type="signal peptide" evidence="1">
    <location>
        <begin position="1"/>
        <end position="21"/>
    </location>
</feature>
<gene>
    <name evidence="3" type="ORF">DB313_02405</name>
</gene>
<organism evidence="3 4">
    <name type="scientific">Borrelia turcica IST7</name>
    <dbReference type="NCBI Taxonomy" id="1104446"/>
    <lineage>
        <taxon>Bacteria</taxon>
        <taxon>Pseudomonadati</taxon>
        <taxon>Spirochaetota</taxon>
        <taxon>Spirochaetia</taxon>
        <taxon>Spirochaetales</taxon>
        <taxon>Borreliaceae</taxon>
        <taxon>Borrelia</taxon>
    </lineage>
</organism>
<dbReference type="InterPro" id="IPR037126">
    <property type="entry name" value="PdaC/RsiV-like_sf"/>
</dbReference>
<dbReference type="KEGG" id="btur:DB313_02405"/>
<dbReference type="Gene3D" id="3.90.640.20">
    <property type="entry name" value="Heat-shock cognate protein, ATPase"/>
    <property type="match status" value="1"/>
</dbReference>
<feature type="domain" description="DUF3298" evidence="2">
    <location>
        <begin position="143"/>
        <end position="222"/>
    </location>
</feature>
<dbReference type="Proteomes" id="UP000275571">
    <property type="component" value="Chromosome"/>
</dbReference>
<keyword evidence="4" id="KW-1185">Reference proteome</keyword>
<evidence type="ECO:0000256" key="1">
    <source>
        <dbReference type="SAM" id="SignalP"/>
    </source>
</evidence>
<reference evidence="3 4" key="1">
    <citation type="journal article" date="2018" name="Infect. Genet. Evol.">
        <title>Genome-wide analysis of Borrelia turcica and 'Candidatus Borrelia tachyglossi' shows relapsing fever-like genomes with unique genomic links to Lyme disease Borrelia.</title>
        <authorList>
            <person name="Gofton A.W."/>
            <person name="Margos G."/>
            <person name="Fingerle V."/>
            <person name="Hepner S."/>
            <person name="Loh S.M."/>
            <person name="Ryan U."/>
            <person name="Irwin P."/>
            <person name="Oskam C.L."/>
        </authorList>
    </citation>
    <scope>NUCLEOTIDE SEQUENCE [LARGE SCALE GENOMIC DNA]</scope>
    <source>
        <strain evidence="3 4">IST7</strain>
    </source>
</reference>
<name>A0A386PNG7_9SPIR</name>
<protein>
    <submittedName>
        <fullName evidence="3">DUF3298 domain-containing protein</fullName>
    </submittedName>
</protein>
<evidence type="ECO:0000259" key="2">
    <source>
        <dbReference type="Pfam" id="PF11738"/>
    </source>
</evidence>
<dbReference type="Gene3D" id="3.30.565.40">
    <property type="entry name" value="Fervidobacterium nodosum Rt17-B1 like"/>
    <property type="match status" value="1"/>
</dbReference>
<dbReference type="RefSeq" id="WP_120104253.1">
    <property type="nucleotide sequence ID" value="NZ_CP028884.1"/>
</dbReference>
<evidence type="ECO:0000313" key="3">
    <source>
        <dbReference type="EMBL" id="AYE36330.1"/>
    </source>
</evidence>
<accession>A0A386PNG7</accession>
<dbReference type="InterPro" id="IPR021729">
    <property type="entry name" value="DUF3298"/>
</dbReference>
<dbReference type="PROSITE" id="PS51257">
    <property type="entry name" value="PROKAR_LIPOPROTEIN"/>
    <property type="match status" value="1"/>
</dbReference>
<evidence type="ECO:0000313" key="4">
    <source>
        <dbReference type="Proteomes" id="UP000275571"/>
    </source>
</evidence>
<dbReference type="AlphaFoldDB" id="A0A386PNG7"/>
<keyword evidence="1" id="KW-0732">Signal</keyword>
<dbReference type="OrthoDB" id="351062at2"/>
<dbReference type="EMBL" id="CP028884">
    <property type="protein sequence ID" value="AYE36330.1"/>
    <property type="molecule type" value="Genomic_DNA"/>
</dbReference>